<keyword evidence="3" id="KW-0233">DNA recombination</keyword>
<feature type="region of interest" description="Disordered" evidence="5">
    <location>
        <begin position="403"/>
        <end position="460"/>
    </location>
</feature>
<dbReference type="EMBL" id="JBIHMK010000004">
    <property type="protein sequence ID" value="MFH0246990.1"/>
    <property type="molecule type" value="Genomic_DNA"/>
</dbReference>
<dbReference type="SUPFAM" id="SSF56349">
    <property type="entry name" value="DNA breaking-rejoining enzymes"/>
    <property type="match status" value="1"/>
</dbReference>
<dbReference type="PROSITE" id="PS51898">
    <property type="entry name" value="TYR_RECOMBINASE"/>
    <property type="match status" value="1"/>
</dbReference>
<dbReference type="InterPro" id="IPR050090">
    <property type="entry name" value="Tyrosine_recombinase_XerCD"/>
</dbReference>
<evidence type="ECO:0000259" key="6">
    <source>
        <dbReference type="PROSITE" id="PS51898"/>
    </source>
</evidence>
<dbReference type="PANTHER" id="PTHR30349">
    <property type="entry name" value="PHAGE INTEGRASE-RELATED"/>
    <property type="match status" value="1"/>
</dbReference>
<proteinExistence type="predicted"/>
<evidence type="ECO:0000256" key="3">
    <source>
        <dbReference type="ARBA" id="ARBA00023172"/>
    </source>
</evidence>
<dbReference type="Pfam" id="PF14659">
    <property type="entry name" value="Phage_int_SAM_3"/>
    <property type="match status" value="1"/>
</dbReference>
<dbReference type="InterPro" id="IPR002104">
    <property type="entry name" value="Integrase_catalytic"/>
</dbReference>
<dbReference type="PANTHER" id="PTHR30349:SF91">
    <property type="entry name" value="INTA PROTEIN"/>
    <property type="match status" value="1"/>
</dbReference>
<dbReference type="InterPro" id="IPR004107">
    <property type="entry name" value="Integrase_SAM-like_N"/>
</dbReference>
<dbReference type="Pfam" id="PF00589">
    <property type="entry name" value="Phage_integrase"/>
    <property type="match status" value="1"/>
</dbReference>
<name>A0ABW7HMJ2_9ACTN</name>
<dbReference type="Proteomes" id="UP001607069">
    <property type="component" value="Unassembled WGS sequence"/>
</dbReference>
<feature type="domain" description="Core-binding (CB)" evidence="7">
    <location>
        <begin position="83"/>
        <end position="162"/>
    </location>
</feature>
<evidence type="ECO:0000259" key="7">
    <source>
        <dbReference type="PROSITE" id="PS51900"/>
    </source>
</evidence>
<comment type="caution">
    <text evidence="8">The sequence shown here is derived from an EMBL/GenBank/DDBJ whole genome shotgun (WGS) entry which is preliminary data.</text>
</comment>
<dbReference type="InterPro" id="IPR010998">
    <property type="entry name" value="Integrase_recombinase_N"/>
</dbReference>
<evidence type="ECO:0000256" key="5">
    <source>
        <dbReference type="SAM" id="MobiDB-lite"/>
    </source>
</evidence>
<sequence>MVAVVDLWHADKPKTPRDKCAEHRKFPTPLHGKGKRWQVRYRTPNGQQRKASWAKRVDADRHAAQLTATADRARLGLPGTGKETFGEVAHDWAATAHHRQATAERTERVLRLHILPVFGTTPIRSITRKDVQRWVADFSAHSAPRTVESTYAVLRAVFSEAEREGIIDRSPCTRIRLPAPDGRRTPPPTPEQVAALAAAAPDHYRAVVWLAAGAGLRWGEIFGLEADAVDLDAGTVTVRQQLANPTAGFPYLALPKTAMALRTVPLPGVTVEALRAHLRRFPPRAVQVDDRIDVRRPRRRTAVLVFVSREGEPLRHSNWARRWAKIVERANARLAESIAPGTTLHTLRHGYVSTLVQAGVSIKAVQTYAGHSNPGVTLKVYAHVLPGADDTARAAVQSTLGAVPSVRPQDPPQGEMPGQKGQVSNRTSNGHRRRTAPRTPACPVPRRRSAAAGREAGAVP</sequence>
<keyword evidence="2 4" id="KW-0238">DNA-binding</keyword>
<protein>
    <submittedName>
        <fullName evidence="8">Tyrosine-type recombinase/integrase</fullName>
    </submittedName>
</protein>
<evidence type="ECO:0000256" key="1">
    <source>
        <dbReference type="ARBA" id="ARBA00022908"/>
    </source>
</evidence>
<dbReference type="InterPro" id="IPR011010">
    <property type="entry name" value="DNA_brk_join_enz"/>
</dbReference>
<organism evidence="8 9">
    <name type="scientific">Streptomyces chitinivorans</name>
    <dbReference type="NCBI Taxonomy" id="1257027"/>
    <lineage>
        <taxon>Bacteria</taxon>
        <taxon>Bacillati</taxon>
        <taxon>Actinomycetota</taxon>
        <taxon>Actinomycetes</taxon>
        <taxon>Kitasatosporales</taxon>
        <taxon>Streptomycetaceae</taxon>
        <taxon>Streptomyces</taxon>
    </lineage>
</organism>
<feature type="domain" description="Tyr recombinase" evidence="6">
    <location>
        <begin position="183"/>
        <end position="397"/>
    </location>
</feature>
<keyword evidence="9" id="KW-1185">Reference proteome</keyword>
<dbReference type="PROSITE" id="PS51900">
    <property type="entry name" value="CB"/>
    <property type="match status" value="1"/>
</dbReference>
<evidence type="ECO:0000256" key="2">
    <source>
        <dbReference type="ARBA" id="ARBA00023125"/>
    </source>
</evidence>
<evidence type="ECO:0000256" key="4">
    <source>
        <dbReference type="PROSITE-ProRule" id="PRU01248"/>
    </source>
</evidence>
<dbReference type="InterPro" id="IPR044068">
    <property type="entry name" value="CB"/>
</dbReference>
<evidence type="ECO:0000313" key="8">
    <source>
        <dbReference type="EMBL" id="MFH0246990.1"/>
    </source>
</evidence>
<reference evidence="8 9" key="1">
    <citation type="submission" date="2024-10" db="EMBL/GenBank/DDBJ databases">
        <authorList>
            <person name="Cho J.-C."/>
        </authorList>
    </citation>
    <scope>NUCLEOTIDE SEQUENCE [LARGE SCALE GENOMIC DNA]</scope>
    <source>
        <strain evidence="8 9">KCTC29696</strain>
    </source>
</reference>
<keyword evidence="1" id="KW-0229">DNA integration</keyword>
<feature type="compositionally biased region" description="Low complexity" evidence="5">
    <location>
        <begin position="450"/>
        <end position="460"/>
    </location>
</feature>
<gene>
    <name evidence="8" type="ORF">ACG5V6_01965</name>
</gene>
<evidence type="ECO:0000313" key="9">
    <source>
        <dbReference type="Proteomes" id="UP001607069"/>
    </source>
</evidence>
<dbReference type="CDD" id="cd01189">
    <property type="entry name" value="INT_ICEBs1_C_like"/>
    <property type="match status" value="1"/>
</dbReference>
<dbReference type="InterPro" id="IPR013762">
    <property type="entry name" value="Integrase-like_cat_sf"/>
</dbReference>
<dbReference type="RefSeq" id="WP_279951057.1">
    <property type="nucleotide sequence ID" value="NZ_BAABEN010000012.1"/>
</dbReference>
<accession>A0ABW7HMJ2</accession>
<dbReference type="Gene3D" id="1.10.150.130">
    <property type="match status" value="1"/>
</dbReference>
<dbReference type="Gene3D" id="1.10.443.10">
    <property type="entry name" value="Intergrase catalytic core"/>
    <property type="match status" value="1"/>
</dbReference>